<reference evidence="1 2" key="1">
    <citation type="submission" date="2015-12" db="EMBL/GenBank/DDBJ databases">
        <title>Genome sequence of Aneurinibacillus soli.</title>
        <authorList>
            <person name="Lee J.S."/>
            <person name="Lee K.C."/>
            <person name="Kim K.K."/>
            <person name="Lee B.W."/>
        </authorList>
    </citation>
    <scope>NUCLEOTIDE SEQUENCE [LARGE SCALE GENOMIC DNA]</scope>
    <source>
        <strain evidence="1 2">CB4</strain>
    </source>
</reference>
<dbReference type="AlphaFoldDB" id="A0A0U5B5F8"/>
<organism evidence="1 2">
    <name type="scientific">Aneurinibacillus soli</name>
    <dbReference type="NCBI Taxonomy" id="1500254"/>
    <lineage>
        <taxon>Bacteria</taxon>
        <taxon>Bacillati</taxon>
        <taxon>Bacillota</taxon>
        <taxon>Bacilli</taxon>
        <taxon>Bacillales</taxon>
        <taxon>Paenibacillaceae</taxon>
        <taxon>Aneurinibacillus group</taxon>
        <taxon>Aneurinibacillus</taxon>
    </lineage>
</organism>
<protein>
    <submittedName>
        <fullName evidence="1">Putative amidase domain protein</fullName>
    </submittedName>
</protein>
<dbReference type="PANTHER" id="PTHR40032">
    <property type="entry name" value="EXPORTED PROTEIN-RELATED"/>
    <property type="match status" value="1"/>
</dbReference>
<dbReference type="Pfam" id="PF12671">
    <property type="entry name" value="Amidase_6"/>
    <property type="match status" value="1"/>
</dbReference>
<gene>
    <name evidence="1" type="ORF">CB4_03827</name>
</gene>
<dbReference type="RefSeq" id="WP_231956074.1">
    <property type="nucleotide sequence ID" value="NZ_AP017312.1"/>
</dbReference>
<evidence type="ECO:0000313" key="2">
    <source>
        <dbReference type="Proteomes" id="UP000217696"/>
    </source>
</evidence>
<dbReference type="PANTHER" id="PTHR40032:SF1">
    <property type="entry name" value="EXPORTED PROTEIN"/>
    <property type="match status" value="1"/>
</dbReference>
<dbReference type="KEGG" id="asoc:CB4_03827"/>
<dbReference type="InterPro" id="IPR024301">
    <property type="entry name" value="Amidase_6"/>
</dbReference>
<sequence length="318" mass="37005">MTQWQKTLVQYLACRAKLLVADSDEITDIMQTEQGSLPVVEACSRLRRRLQEHDMQPVRGRLDVLELGVERLAAREITVRVKVREWHMYAWEERTGEQEKVRDARITLICQEDGSWGVAADEVVRVLPSREIEELPVAWTSEEEERAVAEKPSQTYVYDRIAAVRYAELWWNSYNPAYRHFDDDCTNYISQCLHAGGIPMKSTGNRATGWWYRGGNSPGAVWSYSWAVANSFRWMLERGNPIYTEKKESPYELTIGDIICYDFEGDGRWNHSTIIVAKDFFGSPLVNAHTVNSRLRYWDYTDSTAYTKDIKYSFYHIL</sequence>
<dbReference type="Proteomes" id="UP000217696">
    <property type="component" value="Chromosome"/>
</dbReference>
<name>A0A0U5B5F8_9BACL</name>
<keyword evidence="2" id="KW-1185">Reference proteome</keyword>
<dbReference type="EMBL" id="AP017312">
    <property type="protein sequence ID" value="BAU29616.1"/>
    <property type="molecule type" value="Genomic_DNA"/>
</dbReference>
<accession>A0A0U5B5F8</accession>
<evidence type="ECO:0000313" key="1">
    <source>
        <dbReference type="EMBL" id="BAU29616.1"/>
    </source>
</evidence>
<proteinExistence type="predicted"/>